<evidence type="ECO:0000313" key="2">
    <source>
        <dbReference type="EMBL" id="MDQ0536779.1"/>
    </source>
</evidence>
<dbReference type="EMBL" id="JAUSVU010000031">
    <property type="protein sequence ID" value="MDQ0536779.1"/>
    <property type="molecule type" value="Genomic_DNA"/>
</dbReference>
<sequence>MTPLPPSSDPTPLPDPLRIPEADDAAGLAGRTAALAQALDRARCEVEAGVPIDLAGLEDRVARLCAAAETLPRGDARTLLGPLGDLVAALDPLATALTAQHALCRESIAAALAGRDDPHSARRRATAAYGGGGVPPAPDAP</sequence>
<dbReference type="RefSeq" id="WP_209989964.1">
    <property type="nucleotide sequence ID" value="NZ_JAGINO010000031.1"/>
</dbReference>
<protein>
    <recommendedName>
        <fullName evidence="4">Flagellar protein FlgN</fullName>
    </recommendedName>
</protein>
<reference evidence="2 3" key="1">
    <citation type="submission" date="2023-07" db="EMBL/GenBank/DDBJ databases">
        <title>Genomic Encyclopedia of Type Strains, Phase IV (KMG-IV): sequencing the most valuable type-strain genomes for metagenomic binning, comparative biology and taxonomic classification.</title>
        <authorList>
            <person name="Goeker M."/>
        </authorList>
    </citation>
    <scope>NUCLEOTIDE SEQUENCE [LARGE SCALE GENOMIC DNA]</scope>
    <source>
        <strain evidence="2 3">DSM 19922</strain>
    </source>
</reference>
<gene>
    <name evidence="2" type="ORF">QO018_005677</name>
</gene>
<comment type="caution">
    <text evidence="2">The sequence shown here is derived from an EMBL/GenBank/DDBJ whole genome shotgun (WGS) entry which is preliminary data.</text>
</comment>
<evidence type="ECO:0000256" key="1">
    <source>
        <dbReference type="SAM" id="MobiDB-lite"/>
    </source>
</evidence>
<feature type="compositionally biased region" description="Pro residues" evidence="1">
    <location>
        <begin position="1"/>
        <end position="17"/>
    </location>
</feature>
<organism evidence="2 3">
    <name type="scientific">Azospirillum picis</name>
    <dbReference type="NCBI Taxonomy" id="488438"/>
    <lineage>
        <taxon>Bacteria</taxon>
        <taxon>Pseudomonadati</taxon>
        <taxon>Pseudomonadota</taxon>
        <taxon>Alphaproteobacteria</taxon>
        <taxon>Rhodospirillales</taxon>
        <taxon>Azospirillaceae</taxon>
        <taxon>Azospirillum</taxon>
    </lineage>
</organism>
<evidence type="ECO:0000313" key="3">
    <source>
        <dbReference type="Proteomes" id="UP001244552"/>
    </source>
</evidence>
<feature type="region of interest" description="Disordered" evidence="1">
    <location>
        <begin position="1"/>
        <end position="21"/>
    </location>
</feature>
<keyword evidence="3" id="KW-1185">Reference proteome</keyword>
<feature type="region of interest" description="Disordered" evidence="1">
    <location>
        <begin position="114"/>
        <end position="141"/>
    </location>
</feature>
<evidence type="ECO:0008006" key="4">
    <source>
        <dbReference type="Google" id="ProtNLM"/>
    </source>
</evidence>
<accession>A0ABU0MTY6</accession>
<name>A0ABU0MTY6_9PROT</name>
<dbReference type="Proteomes" id="UP001244552">
    <property type="component" value="Unassembled WGS sequence"/>
</dbReference>
<proteinExistence type="predicted"/>